<accession>A0A0K1EPG3</accession>
<protein>
    <recommendedName>
        <fullName evidence="1">AB hydrolase-1 domain-containing protein</fullName>
    </recommendedName>
</protein>
<dbReference type="GO" id="GO:0046464">
    <property type="term" value="P:acylglycerol catabolic process"/>
    <property type="evidence" value="ECO:0007669"/>
    <property type="project" value="TreeGrafter"/>
</dbReference>
<dbReference type="Gene3D" id="3.40.50.1820">
    <property type="entry name" value="alpha/beta hydrolase"/>
    <property type="match status" value="1"/>
</dbReference>
<dbReference type="EMBL" id="CP012159">
    <property type="protein sequence ID" value="AKT42699.1"/>
    <property type="molecule type" value="Genomic_DNA"/>
</dbReference>
<dbReference type="InterPro" id="IPR000073">
    <property type="entry name" value="AB_hydrolase_1"/>
</dbReference>
<proteinExistence type="predicted"/>
<organism evidence="2 3">
    <name type="scientific">Chondromyces crocatus</name>
    <dbReference type="NCBI Taxonomy" id="52"/>
    <lineage>
        <taxon>Bacteria</taxon>
        <taxon>Pseudomonadati</taxon>
        <taxon>Myxococcota</taxon>
        <taxon>Polyangia</taxon>
        <taxon>Polyangiales</taxon>
        <taxon>Polyangiaceae</taxon>
        <taxon>Chondromyces</taxon>
    </lineage>
</organism>
<dbReference type="PANTHER" id="PTHR43798">
    <property type="entry name" value="MONOACYLGLYCEROL LIPASE"/>
    <property type="match status" value="1"/>
</dbReference>
<reference evidence="2 3" key="1">
    <citation type="submission" date="2015-07" db="EMBL/GenBank/DDBJ databases">
        <title>Genome analysis of myxobacterium Chondromyces crocatus Cm c5 reveals a high potential for natural compound synthesis and the genetic basis for the loss of fruiting body formation.</title>
        <authorList>
            <person name="Zaburannyi N."/>
            <person name="Bunk B."/>
            <person name="Maier J."/>
            <person name="Overmann J."/>
            <person name="Mueller R."/>
        </authorList>
    </citation>
    <scope>NUCLEOTIDE SEQUENCE [LARGE SCALE GENOMIC DNA]</scope>
    <source>
        <strain evidence="2 3">Cm c5</strain>
    </source>
</reference>
<dbReference type="AlphaFoldDB" id="A0A0K1EPG3"/>
<dbReference type="InterPro" id="IPR050266">
    <property type="entry name" value="AB_hydrolase_sf"/>
</dbReference>
<keyword evidence="3" id="KW-1185">Reference proteome</keyword>
<name>A0A0K1EPG3_CHOCO</name>
<dbReference type="KEGG" id="ccro:CMC5_069260"/>
<dbReference type="OrthoDB" id="9804723at2"/>
<evidence type="ECO:0000313" key="3">
    <source>
        <dbReference type="Proteomes" id="UP000067626"/>
    </source>
</evidence>
<dbReference type="GO" id="GO:0016020">
    <property type="term" value="C:membrane"/>
    <property type="evidence" value="ECO:0007669"/>
    <property type="project" value="TreeGrafter"/>
</dbReference>
<evidence type="ECO:0000259" key="1">
    <source>
        <dbReference type="Pfam" id="PF00561"/>
    </source>
</evidence>
<dbReference type="STRING" id="52.CMC5_069260"/>
<dbReference type="PRINTS" id="PR00111">
    <property type="entry name" value="ABHYDROLASE"/>
</dbReference>
<dbReference type="SUPFAM" id="SSF53474">
    <property type="entry name" value="alpha/beta-Hydrolases"/>
    <property type="match status" value="1"/>
</dbReference>
<dbReference type="InterPro" id="IPR029058">
    <property type="entry name" value="AB_hydrolase_fold"/>
</dbReference>
<dbReference type="Pfam" id="PF00561">
    <property type="entry name" value="Abhydrolase_1"/>
    <property type="match status" value="1"/>
</dbReference>
<feature type="domain" description="AB hydrolase-1" evidence="1">
    <location>
        <begin position="23"/>
        <end position="125"/>
    </location>
</feature>
<gene>
    <name evidence="2" type="ORF">CMC5_069260</name>
</gene>
<dbReference type="RefSeq" id="WP_050434284.1">
    <property type="nucleotide sequence ID" value="NZ_CP012159.1"/>
</dbReference>
<evidence type="ECO:0000313" key="2">
    <source>
        <dbReference type="EMBL" id="AKT42699.1"/>
    </source>
</evidence>
<sequence>MAFASNGALRIHHEVLGGDERLPPLVLVFGFGMSLWDWVDLGYVARLEGAFRVIAVEPRGHGESGAPNHAEDYDPKRMASDVTAVMDHMGVEKAVVWGYSLGAKIVLALASRHPDRLAGLVLGGFEFASEVRREDDLVLATLRKGGEAWRALWGQVMATPPAMAARLAQVNTEALSALREAEGQWESLAGIPATLTAPCLLYAGERCFGREVVKEAVTSIAGSRYVERAGLSHFEVISDAAWICDEVKRSFA</sequence>
<dbReference type="GO" id="GO:0047372">
    <property type="term" value="F:monoacylglycerol lipase activity"/>
    <property type="evidence" value="ECO:0007669"/>
    <property type="project" value="TreeGrafter"/>
</dbReference>
<dbReference type="PANTHER" id="PTHR43798:SF5">
    <property type="entry name" value="MONOACYLGLYCEROL LIPASE ABHD6"/>
    <property type="match status" value="1"/>
</dbReference>
<dbReference type="Proteomes" id="UP000067626">
    <property type="component" value="Chromosome"/>
</dbReference>